<evidence type="ECO:0000256" key="6">
    <source>
        <dbReference type="ARBA" id="ARBA00023242"/>
    </source>
</evidence>
<feature type="region of interest" description="Disordered" evidence="9">
    <location>
        <begin position="3454"/>
        <end position="3483"/>
    </location>
</feature>
<protein>
    <recommendedName>
        <fullName evidence="14">Msx2-interacting protein</fullName>
    </recommendedName>
</protein>
<feature type="compositionally biased region" description="Polar residues" evidence="9">
    <location>
        <begin position="1186"/>
        <end position="1201"/>
    </location>
</feature>
<feature type="compositionally biased region" description="Low complexity" evidence="9">
    <location>
        <begin position="550"/>
        <end position="576"/>
    </location>
</feature>
<feature type="compositionally biased region" description="Polar residues" evidence="9">
    <location>
        <begin position="4237"/>
        <end position="4256"/>
    </location>
</feature>
<feature type="compositionally biased region" description="Low complexity" evidence="9">
    <location>
        <begin position="2486"/>
        <end position="2503"/>
    </location>
</feature>
<dbReference type="SMART" id="SM00360">
    <property type="entry name" value="RRM"/>
    <property type="match status" value="3"/>
</dbReference>
<feature type="compositionally biased region" description="Basic and acidic residues" evidence="9">
    <location>
        <begin position="2244"/>
        <end position="2254"/>
    </location>
</feature>
<feature type="compositionally biased region" description="Basic and acidic residues" evidence="9">
    <location>
        <begin position="3875"/>
        <end position="3926"/>
    </location>
</feature>
<feature type="coiled-coil region" evidence="8">
    <location>
        <begin position="4066"/>
        <end position="4095"/>
    </location>
</feature>
<feature type="region of interest" description="Disordered" evidence="9">
    <location>
        <begin position="3345"/>
        <end position="3440"/>
    </location>
</feature>
<feature type="compositionally biased region" description="Low complexity" evidence="9">
    <location>
        <begin position="2013"/>
        <end position="2022"/>
    </location>
</feature>
<feature type="region of interest" description="Disordered" evidence="9">
    <location>
        <begin position="1050"/>
        <end position="1354"/>
    </location>
</feature>
<comment type="caution">
    <text evidence="12">The sequence shown here is derived from an EMBL/GenBank/DDBJ whole genome shotgun (WGS) entry which is preliminary data.</text>
</comment>
<sequence>YSDDKSVSSRSSFDASYEQKAEDGDHFTERGRSKQRYYPGSRGFTGKYDSRDRTAERKKTLASAVSQPQPKDTGQQSSSSSMSQYTGILIRGFPVRSTDTSIRDGLFHEYKKYGKVTSVSIIDNGTEPRHAVVSFKKPEDAKKAMETTNNKVFFGSKITVIPHKGFNTDDVRFRPPEAEQDEYHHKATRTLFVGNLEMDITKEELREIFKKYGFIIDIDIKKQGTQASYAFVQYDDIKSVVLALRDMDGETIGSSKVKLGFGKSMPTNCVWLDNVSETVTDKYLCMSFGRYGQVTYEVIDRERCKALIYYDCLDIAQRAVNEMRGRALGGKKIQIDFASVDCQTLFFDNLERQGVIRPGDRPDEKGRIFQGQYPQGFEGRHFSYQKGRGSFGRGRGFQHGRRGYYDRNYDGSFERRSGSRYYDDFGDSETYGNASYEQELREYYSQREREQPATSTSSEKRRDSRADSPYSKSSRFTSPTDRYEERYENYSEHFRDTDSHSGDRESVRSFRSESRKEYKDRPSAYADHYPERFSEDTDSKTGRDRPRGISPASSDYSYRSKSPSYYHCSRSPSPVSVRERKGKERTHRAQSPTTPTLDEYEYGSQTESSVDILSGKRDGRAKKISKRREFSDKDGDKYESEERTSGKLSSRIISHVSSLDNDKHLRLYHSKEDLMDIDKSSYDKHWKNTEEPPERQKVIDAFQTMRERKLEKQRSRSGSSSGSRSKHHETETRKDIYVLKDSFKVKSDKFTHPVEVQERVEHTVGSKVVKMDKKSDGQRAHKSDSEHESGGDTGPGSDVSQLEHLKLELMKELSQLEDDTGRVSANEDEDGLLRLKKHKRPRIEEVFDLDVISEPSMSMKRWRDKVLPAELATKQEQAATIAEMSKTDSTTSVQEIRKMCRPLDRSKFKPIDNTQSFRKQMESLRKQDKEPLSAKCSASKTKMDTKSVLSSINNVDDDIFEPAVGDKSPEDVPTEFIPKKRRKVAESVVAQDLLLKGHRKYRIKRSEECTSSGEEGEDTVSQKHGLLHKQSEHESMDILDNKIEAGVKCDSGKPRLGHESHHARCVSKDHKTNPRIERQSSGCSVFHRDRGPSEPPIIPDSPIEFSDGKSEKRIPQEPRTIRDGVKREASDLPLPRFARQFNCGILSSPKQSPKSHVSPKGSLQSPQMSPAMPKLSSPPFSPGIHSPQTSPAIKQDSQIVLTPQMVPPPAPGDFPLLTLGSLSGSASGAAANMTSTLGSMSPPPPPAAASVTVSPESLTSSTVSSPLTLLSPVTQVATTVAKSTGSEPSGKDDVDISADTSPASSSPPSLHLSQLCKKDIPPDNLSSTENKDIQGKQGSSPTSGDGNDDLGKESVSAAEALHSCHTDCLESATAFTLPKTPPKLDLSGSDLSDRGSPTSPGRPSLEDRIRALDEKLAQTAKPAPSPSVQSNVTAPSTSSLGGSCDYRGKYRVRKKDSYNSSIGLTPLSTMTLAEQKTSEPSDFVRSILAKSSIFDQDSKRLSGSYDTLDNNQEGHLNLKEAPLQQRVGLNKSSGDGLIIYEESTHDGLSRFLSSSSLVRQSSAPDSISQYGLASRLGNKLSPPPPPPAPSSLSNSAPANGPHSSAVFTYVSAVSVSPHDPRTANSIGPSAGSLLGGSSPLLPPNLSRSGSLDSGLLLHGSSAGSRLLPANRRASVEQIKAQGSSSSYGLHGNSVLTSQCGGPPDLNKVGQYGKDQPQPLPCVNSSPTSSLPASVLMPPPALKMIGSDGLARTDTIKRDHLPASGNRELLEPPVLKQEPKEADISSVTKNESSADFSLKRKAEGSLTAESLHTCNPSKTDSSLDSHLKGELVLPQKTASMEPEHKKLKLSVSTSSILSEKKSERKLETSTKSHSSKESKKHSSKANNSTSSASNVSSGKIVEKKMDKTDPKNSDRSDKLLVASGKHHLDKTKSHLNSGLGSSSSKGNTLASSSSSVSSLSSSSSSSKLEHKSENKLSSDKLKPHAKEKLNKKDSDKVNKEHRSSEKRDSRIKPSSSNSSNSKGSGDGKHRGTKDVGSEEGKIKYVDRTSGGGDKSNCVDKNRCQKSDTKDRHDSNEKNSRTEKVEPSNEKNSMKKGEKSTSGCVKKAESLHRSEDKTKTDKPSSDRPKDRKERHKSGDYLTKSNKLNKCHASEKQSNEDKVRDKKLSEEKKAPSQESSGLLDKKKSTQERPKADAKAKPESKEKYRSASKDKPKDCTKNKDAKKTGKSKAGVLSGDHSSTSSSNKLKDKRDERSPAPRKRDKSGSHSEEIRSDPSTINQEELEMLAPFLSMYELVKTRSHLGSKDTRRNLWNSKPNQSDDTESSVVNSDDDSSPYLSGAEAKSSSRRKASTDSKPQAKSNFVVDSSTEDETIQKGSTKKVKKNKLKPKEKKSSWVSADDSSSDSDSSSGSDDYLKFLASQQKDSNRHKNMSSVRNRVKKPISVQQYTDTEEEKGTNAEQTASERHTQKKQTGYKSPKVVRKPSVYTSSSSDSDSGSDLAGNSSKSKTKTLSKEKKAVPKSHTNMPSSKKVDSGRPSSVANDETADNKCKVVKKKSKAKKEDKKETKPAEKTEKCHADDKKDSHVTTSDDLKKVKPKKKHDSQPAAFPSEDKSKKRVDISQSSGVGEEKSKKKSDVPQSSATTEDRQKSKTDMSVLNNANEEMLVLNKEVKIEEPLKARDREPALDAKSKKTKKKSEKNNEHPDKNDKPTEKKKKKKVYKGEHSESKPKTSVVTETVFQKTTVDEQQVAELPFEIKTESKFEYQEVKSEPPVEKQQQQQQSRSNTQNVKDLKIGTADSSTVAVDKPSDSLQRHSPIVIDDDDHNDGSVAKGFRPDNIFDLMGKTANKDTDNTGKPDLVPVKQENSNQHSEKMPTVSHVDADVTNRKETIEEKVKDEPKKENLKREVEKQELQRKEEARKKFLERQKHEAERRKKEEERKIAEEKRRQEERERQKEEAAQRKEEERRLLEEKRKQEKERLRYEAEHKKEEERKALEAQMLEKEKKRQKREVELREQEERMVEERKRQELEKREELRKQEEKKALEEKQKQEAKKHEEELRKEEERKLLEEIRKKEELKRQQEEERQKLERLEAEKLEKAKREAEERKRIEKLLEEKQKEEIQKQEQLKQEEELQEKQLREEKIIEEERIAVEEKEKQKEELDIKAKHAEQTASAVASIQNFSDNIGHSTEIVSLVEVPQVSEVAPPENTAEIENEGTSKVEASIVESPKSDELEEAAAATRILLMEELGFSGTDQTGNEVEIRTAPAEDHVDVMETVTIEPVPTEHVEEQVVGETTIEPSEVVTEVHHVADQVEVDKVDELVKFSPESTDGQLLISQESTSDYDIGSSLVIDTQENPDTTTKADEMADDGPKFSGIFNSMVNNDVADDYHDELASEDQKENKHAGRSVSDFDGPHEISKPETPNVKSQVTDIAPNVEPSKADQFKFEVKPSLSNVNTDPLAGVQFTSKTGPRRGRGMRGGRGNKKAIEERKSISLHVDSGEYHLDAKTGFLSSFTQVKELGNSFTKDEREIMGLAVKESNFSQFQKDQNLVQSKNSQELCVSEETKEIFPQAPSQTEQCSNDASQQMLHSNQSESAEHDGLNSGLSDNAQEMKDSRPKRMKAKRLKAERISKDDTQTDTSPKTSKQGIPPHYELPVLRKRSEPTSGSVLPSGTPGSNVDANSTSEKFSSRGRKIIPKDRGDEVTCITRKIRRSGSGSREELEPRGRGRRATLGQVVTPEAEIGTRPKKTRKMSLRSNADEDGMVGQQKDITKSEDVPQVDQEIDNATESSESKTAKRRRSQRRLGSGKDDLESGDKEYEEQEDEASKDEGQTNDGSPKMKRGRKPKGRKSEGQSLVPSPRAQSPRSKSIEAGATSPKASDKSKPFVKLEKLNIEETIRREEMKRDEDDHPVRAYRGDNSGKPKQVKDLYEWQDEDEPIPEYTHICIRKRNESPRKGSGEKPDEPILNQKKDNLTDLTTEPEETKPPQTTKIEPLKDPAVKPVETRRTSAEVVNRTVELGNGSTFDVTSVEKTDACSVEPKTMLEPVKELAQEKTKEEKVEHTGRHLPLKLEMKKEAARAEAEAAVAAAEAEAAAKKLAAPDKLQPSTPVSVATSPATPSWVSNMDKVIEQVAKGNFERGESFDFYKKTTSKPKRGRNKNKEEQLSPRMEAVNMSAVEGNQIHIEGQGMPALPPCVTPLSIALSIGMNQAMSSSVLSQAKMTPTPTQQAKNVTCDVVTSSLKTPTSQTPVSVALSSPVGHTTTTPTATGPQSDAKTLMHPLIRAGYRASPDGTDNRVVGKSKPSDGLIKTPPATLAGQSTAVHVGVVTSQAYGVNQLGDSPQGQTIEKVPNPHIQLSAQSGIPDSGNHIAFSSQVSSDLQWILFEYFISTGNFTTNALYILSQGRMEQPSSNAPERRDSQSSRPDSCSSRPDSRSGWPEGLHTGRPESHSGHPESYPGRPDSHPGLGINPGITVNPNIVNAPVPGFIGGQGEAFIPRTQPLAGLHPTPEGFQVRMMQQQPQSMVARQQETPNKGVNNHGQTPQHSPSLPKEGMQQPNAHFAPPLPPHIQGHPFMSFPIMMSPGLPQVSQPSPPMSQASELRAALAQPSKLIKQEQMMQRIQQCPTSSQSQALDNHLQATAPQDSRHSPSIPGLGQHRMPFTFQEPRSAAVSRAEPKNQQGQNPPAHAAPKYSNSVQMPQSGSSAFSQPDIRMPIPADIRPGLTHPDARPGIPQQMYPPGLQAGMGFPPTKFPIGLPPGMVLPATQHEYLAQMNAHPGLPALVPPPTLLAQQSSATPSEHRSGSRPPSRRTSSPSQLSPRVATPHQAATPNPQGAAQPINHPASTNVPPGTLAGIDHRMDSMLALLQRYPVMWQGQLGLKNDSTAVQMHFVAGNKDLIPVSLPQVQPDGTVAPIRIAQRMRLEPAQLEGVAKRMQNEGEYSMMLAVPCGRDVMDIIQQSSFLKDGFIKYLQEKQAAGIVNVPAPGTNQTAYVVHIFPPCEFSEINVSRLAPDLLQPTRDVAYLLIIVATC</sequence>
<feature type="compositionally biased region" description="Basic and acidic residues" evidence="9">
    <location>
        <begin position="2557"/>
        <end position="2591"/>
    </location>
</feature>
<feature type="compositionally biased region" description="Polar residues" evidence="9">
    <location>
        <begin position="63"/>
        <end position="74"/>
    </location>
</feature>
<feature type="compositionally biased region" description="Polar residues" evidence="9">
    <location>
        <begin position="1426"/>
        <end position="1441"/>
    </location>
</feature>
<evidence type="ECO:0000256" key="9">
    <source>
        <dbReference type="SAM" id="MobiDB-lite"/>
    </source>
</evidence>
<feature type="compositionally biased region" description="Polar residues" evidence="9">
    <location>
        <begin position="1148"/>
        <end position="1168"/>
    </location>
</feature>
<feature type="compositionally biased region" description="Basic and acidic residues" evidence="9">
    <location>
        <begin position="2055"/>
        <end position="2097"/>
    </location>
</feature>
<keyword evidence="2 7" id="KW-0694">RNA-binding</keyword>
<dbReference type="FunFam" id="3.30.70.330:FF:000088">
    <property type="entry name" value="msx2-interacting protein-like isoform X1"/>
    <property type="match status" value="1"/>
</dbReference>
<feature type="compositionally biased region" description="Low complexity" evidence="9">
    <location>
        <begin position="1933"/>
        <end position="1965"/>
    </location>
</feature>
<proteinExistence type="predicted"/>
<feature type="compositionally biased region" description="Low complexity" evidence="9">
    <location>
        <begin position="1216"/>
        <end position="1240"/>
    </location>
</feature>
<feature type="compositionally biased region" description="Basic and acidic residues" evidence="9">
    <location>
        <begin position="1857"/>
        <end position="1876"/>
    </location>
</feature>
<feature type="compositionally biased region" description="Basic and acidic residues" evidence="9">
    <location>
        <begin position="2695"/>
        <end position="2708"/>
    </location>
</feature>
<dbReference type="Proteomes" id="UP001208570">
    <property type="component" value="Unassembled WGS sequence"/>
</dbReference>
<feature type="compositionally biased region" description="Basic and acidic residues" evidence="9">
    <location>
        <begin position="2261"/>
        <end position="2271"/>
    </location>
</feature>
<feature type="compositionally biased region" description="Basic residues" evidence="9">
    <location>
        <begin position="3835"/>
        <end position="3844"/>
    </location>
</feature>
<feature type="compositionally biased region" description="Basic and acidic residues" evidence="9">
    <location>
        <begin position="921"/>
        <end position="932"/>
    </location>
</feature>
<feature type="compositionally biased region" description="Acidic residues" evidence="9">
    <location>
        <begin position="3814"/>
        <end position="3823"/>
    </location>
</feature>
<dbReference type="CDD" id="cd21543">
    <property type="entry name" value="SPOC_SHARP"/>
    <property type="match status" value="1"/>
</dbReference>
<feature type="compositionally biased region" description="Polar residues" evidence="9">
    <location>
        <begin position="1336"/>
        <end position="1345"/>
    </location>
</feature>
<feature type="region of interest" description="Disordered" evidence="9">
    <location>
        <begin position="3199"/>
        <end position="3229"/>
    </location>
</feature>
<feature type="region of interest" description="Disordered" evidence="9">
    <location>
        <begin position="4282"/>
        <end position="4308"/>
    </location>
</feature>
<organism evidence="12 13">
    <name type="scientific">Paralvinella palmiformis</name>
    <dbReference type="NCBI Taxonomy" id="53620"/>
    <lineage>
        <taxon>Eukaryota</taxon>
        <taxon>Metazoa</taxon>
        <taxon>Spiralia</taxon>
        <taxon>Lophotrochozoa</taxon>
        <taxon>Annelida</taxon>
        <taxon>Polychaeta</taxon>
        <taxon>Sedentaria</taxon>
        <taxon>Canalipalpata</taxon>
        <taxon>Terebellida</taxon>
        <taxon>Terebelliformia</taxon>
        <taxon>Alvinellidae</taxon>
        <taxon>Paralvinella</taxon>
    </lineage>
</organism>
<feature type="compositionally biased region" description="Basic and acidic residues" evidence="9">
    <location>
        <begin position="1050"/>
        <end position="1078"/>
    </location>
</feature>
<name>A0AAD9JVA7_9ANNE</name>
<feature type="domain" description="RRM" evidence="10">
    <location>
        <begin position="268"/>
        <end position="340"/>
    </location>
</feature>
<dbReference type="SUPFAM" id="SSF54928">
    <property type="entry name" value="RNA-binding domain, RBD"/>
    <property type="match status" value="2"/>
</dbReference>
<evidence type="ECO:0000259" key="11">
    <source>
        <dbReference type="PROSITE" id="PS50917"/>
    </source>
</evidence>
<keyword evidence="6" id="KW-0539">Nucleus</keyword>
<feature type="region of interest" description="Disordered" evidence="9">
    <location>
        <begin position="4046"/>
        <end position="4066"/>
    </location>
</feature>
<dbReference type="PANTHER" id="PTHR15241:SF304">
    <property type="entry name" value="RRM DOMAIN-CONTAINING PROTEIN"/>
    <property type="match status" value="1"/>
</dbReference>
<feature type="compositionally biased region" description="Polar residues" evidence="9">
    <location>
        <begin position="1806"/>
        <end position="1819"/>
    </location>
</feature>
<feature type="compositionally biased region" description="Low complexity" evidence="9">
    <location>
        <begin position="1625"/>
        <end position="1638"/>
    </location>
</feature>
<feature type="compositionally biased region" description="Basic and acidic residues" evidence="9">
    <location>
        <begin position="1966"/>
        <end position="2010"/>
    </location>
</feature>
<feature type="compositionally biased region" description="Basic and acidic residues" evidence="9">
    <location>
        <begin position="2666"/>
        <end position="2687"/>
    </location>
</feature>
<feature type="region of interest" description="Disordered" evidence="9">
    <location>
        <begin position="1617"/>
        <end position="1638"/>
    </location>
</feature>
<feature type="compositionally biased region" description="Low complexity" evidence="9">
    <location>
        <begin position="4581"/>
        <end position="4594"/>
    </location>
</feature>
<feature type="compositionally biased region" description="Basic and acidic residues" evidence="9">
    <location>
        <begin position="2876"/>
        <end position="3058"/>
    </location>
</feature>
<feature type="compositionally biased region" description="Basic and acidic residues" evidence="9">
    <location>
        <begin position="757"/>
        <end position="790"/>
    </location>
</feature>
<feature type="compositionally biased region" description="Basic and acidic residues" evidence="9">
    <location>
        <begin position="684"/>
        <end position="698"/>
    </location>
</feature>
<feature type="compositionally biased region" description="Basic residues" evidence="9">
    <location>
        <begin position="2375"/>
        <end position="2388"/>
    </location>
</feature>
<dbReference type="SUPFAM" id="SSF100939">
    <property type="entry name" value="SPOC domain-like"/>
    <property type="match status" value="1"/>
</dbReference>
<feature type="compositionally biased region" description="Low complexity" evidence="9">
    <location>
        <begin position="4417"/>
        <end position="4426"/>
    </location>
</feature>
<feature type="compositionally biased region" description="Basic and acidic residues" evidence="9">
    <location>
        <begin position="2180"/>
        <end position="2223"/>
    </location>
</feature>
<dbReference type="InterPro" id="IPR012921">
    <property type="entry name" value="SPOC_C"/>
</dbReference>
<feature type="compositionally biased region" description="Basic and acidic residues" evidence="9">
    <location>
        <begin position="4438"/>
        <end position="4448"/>
    </location>
</feature>
<feature type="compositionally biased region" description="Basic and acidic residues" evidence="9">
    <location>
        <begin position="2760"/>
        <end position="2770"/>
    </location>
</feature>
<feature type="compositionally biased region" description="Polar residues" evidence="9">
    <location>
        <begin position="2351"/>
        <end position="2364"/>
    </location>
</feature>
<evidence type="ECO:0000256" key="1">
    <source>
        <dbReference type="ARBA" id="ARBA00004123"/>
    </source>
</evidence>
<feature type="compositionally biased region" description="Basic and acidic residues" evidence="9">
    <location>
        <begin position="3803"/>
        <end position="3813"/>
    </location>
</feature>
<feature type="compositionally biased region" description="Polar residues" evidence="9">
    <location>
        <begin position="4687"/>
        <end position="4702"/>
    </location>
</feature>
<dbReference type="CDD" id="cd22249">
    <property type="entry name" value="UDM1_RNF168_RNF169-like"/>
    <property type="match status" value="1"/>
</dbReference>
<evidence type="ECO:0000256" key="3">
    <source>
        <dbReference type="ARBA" id="ARBA00023015"/>
    </source>
</evidence>
<reference evidence="12" key="1">
    <citation type="journal article" date="2023" name="Mol. Biol. Evol.">
        <title>Third-Generation Sequencing Reveals the Adaptive Role of the Epigenome in Three Deep-Sea Polychaetes.</title>
        <authorList>
            <person name="Perez M."/>
            <person name="Aroh O."/>
            <person name="Sun Y."/>
            <person name="Lan Y."/>
            <person name="Juniper S.K."/>
            <person name="Young C.R."/>
            <person name="Angers B."/>
            <person name="Qian P.Y."/>
        </authorList>
    </citation>
    <scope>NUCLEOTIDE SEQUENCE</scope>
    <source>
        <strain evidence="12">P08H-3</strain>
    </source>
</reference>
<feature type="region of interest" description="Disordered" evidence="9">
    <location>
        <begin position="3549"/>
        <end position="4005"/>
    </location>
</feature>
<feature type="region of interest" description="Disordered" evidence="9">
    <location>
        <begin position="1"/>
        <end position="83"/>
    </location>
</feature>
<feature type="compositionally biased region" description="Basic and acidic residues" evidence="9">
    <location>
        <begin position="705"/>
        <end position="714"/>
    </location>
</feature>
<feature type="compositionally biased region" description="Basic and acidic residues" evidence="9">
    <location>
        <begin position="2607"/>
        <end position="2616"/>
    </location>
</feature>
<feature type="compositionally biased region" description="Basic and acidic residues" evidence="9">
    <location>
        <begin position="3622"/>
        <end position="3632"/>
    </location>
</feature>
<keyword evidence="5" id="KW-0804">Transcription</keyword>
<feature type="compositionally biased region" description="Polar residues" evidence="9">
    <location>
        <begin position="4611"/>
        <end position="4638"/>
    </location>
</feature>
<dbReference type="PROSITE" id="PS50102">
    <property type="entry name" value="RRM"/>
    <property type="match status" value="3"/>
</dbReference>
<feature type="compositionally biased region" description="Polar residues" evidence="9">
    <location>
        <begin position="470"/>
        <end position="480"/>
    </location>
</feature>
<feature type="domain" description="RRM" evidence="10">
    <location>
        <begin position="189"/>
        <end position="264"/>
    </location>
</feature>
<feature type="compositionally biased region" description="Polar residues" evidence="9">
    <location>
        <begin position="3849"/>
        <end position="3863"/>
    </location>
</feature>
<feature type="compositionally biased region" description="Basic and acidic residues" evidence="9">
    <location>
        <begin position="17"/>
        <end position="32"/>
    </location>
</feature>
<evidence type="ECO:0000256" key="5">
    <source>
        <dbReference type="ARBA" id="ARBA00023163"/>
    </source>
</evidence>
<feature type="compositionally biased region" description="Basic and acidic residues" evidence="9">
    <location>
        <begin position="627"/>
        <end position="645"/>
    </location>
</feature>
<dbReference type="PANTHER" id="PTHR15241">
    <property type="entry name" value="TRANSFORMER-2-RELATED"/>
    <property type="match status" value="1"/>
</dbReference>
<feature type="compositionally biased region" description="Polar residues" evidence="9">
    <location>
        <begin position="4515"/>
        <end position="4542"/>
    </location>
</feature>
<feature type="compositionally biased region" description="Basic and acidic residues" evidence="9">
    <location>
        <begin position="2149"/>
        <end position="2172"/>
    </location>
</feature>
<feature type="compositionally biased region" description="Basic and acidic residues" evidence="9">
    <location>
        <begin position="2024"/>
        <end position="2045"/>
    </location>
</feature>
<feature type="region of interest" description="Disordered" evidence="9">
    <location>
        <begin position="2760"/>
        <end position="3058"/>
    </location>
</feature>
<feature type="compositionally biased region" description="Low complexity" evidence="9">
    <location>
        <begin position="4799"/>
        <end position="4815"/>
    </location>
</feature>
<feature type="region of interest" description="Disordered" evidence="9">
    <location>
        <begin position="4776"/>
        <end position="4847"/>
    </location>
</feature>
<feature type="region of interest" description="Disordered" evidence="9">
    <location>
        <begin position="4237"/>
        <end position="4269"/>
    </location>
</feature>
<dbReference type="FunFam" id="2.40.290.10:FF:000002">
    <property type="entry name" value="Spen family transcriptional repressor"/>
    <property type="match status" value="1"/>
</dbReference>
<feature type="compositionally biased region" description="Basic and acidic residues" evidence="9">
    <location>
        <begin position="2624"/>
        <end position="2633"/>
    </location>
</feature>
<feature type="compositionally biased region" description="Basic and acidic residues" evidence="9">
    <location>
        <begin position="1404"/>
        <end position="1416"/>
    </location>
</feature>
<evidence type="ECO:0000313" key="13">
    <source>
        <dbReference type="Proteomes" id="UP001208570"/>
    </source>
</evidence>
<feature type="domain" description="RRM" evidence="10">
    <location>
        <begin position="86"/>
        <end position="165"/>
    </location>
</feature>
<evidence type="ECO:0000256" key="8">
    <source>
        <dbReference type="SAM" id="Coils"/>
    </source>
</evidence>
<feature type="region of interest" description="Disordered" evidence="9">
    <location>
        <begin position="1372"/>
        <end position="1443"/>
    </location>
</feature>
<feature type="region of interest" description="Disordered" evidence="9">
    <location>
        <begin position="757"/>
        <end position="803"/>
    </location>
</feature>
<comment type="subcellular location">
    <subcellularLocation>
        <location evidence="1">Nucleus</location>
    </subcellularLocation>
</comment>
<feature type="compositionally biased region" description="Basic and acidic residues" evidence="9">
    <location>
        <begin position="2104"/>
        <end position="2129"/>
    </location>
</feature>
<feature type="region of interest" description="Disordered" evidence="9">
    <location>
        <begin position="444"/>
        <end position="650"/>
    </location>
</feature>
<feature type="compositionally biased region" description="Basic and acidic residues" evidence="9">
    <location>
        <begin position="1899"/>
        <end position="1917"/>
    </location>
</feature>
<feature type="compositionally biased region" description="Basic and acidic residues" evidence="9">
    <location>
        <begin position="481"/>
        <end position="547"/>
    </location>
</feature>
<keyword evidence="4 8" id="KW-0175">Coiled coil</keyword>
<dbReference type="Pfam" id="PF07744">
    <property type="entry name" value="SPOC"/>
    <property type="match status" value="1"/>
</dbReference>
<feature type="region of interest" description="Disordered" evidence="9">
    <location>
        <begin position="1574"/>
        <end position="1600"/>
    </location>
</feature>
<dbReference type="InterPro" id="IPR012677">
    <property type="entry name" value="Nucleotide-bd_a/b_plait_sf"/>
</dbReference>
<feature type="region of interest" description="Disordered" evidence="9">
    <location>
        <begin position="2298"/>
        <end position="2732"/>
    </location>
</feature>
<feature type="region of interest" description="Disordered" evidence="9">
    <location>
        <begin position="921"/>
        <end position="982"/>
    </location>
</feature>
<dbReference type="PROSITE" id="PS50917">
    <property type="entry name" value="SPOC"/>
    <property type="match status" value="1"/>
</dbReference>
<feature type="compositionally biased region" description="Low complexity" evidence="9">
    <location>
        <begin position="1248"/>
        <end position="1274"/>
    </location>
</feature>
<evidence type="ECO:0000256" key="7">
    <source>
        <dbReference type="PROSITE-ProRule" id="PRU00176"/>
    </source>
</evidence>
<feature type="compositionally biased region" description="Basic and acidic residues" evidence="9">
    <location>
        <begin position="2717"/>
        <end position="2726"/>
    </location>
</feature>
<dbReference type="GO" id="GO:0005634">
    <property type="term" value="C:nucleus"/>
    <property type="evidence" value="ECO:0007669"/>
    <property type="project" value="UniProtKB-SubCell"/>
</dbReference>
<feature type="compositionally biased region" description="Basic and acidic residues" evidence="9">
    <location>
        <begin position="3989"/>
        <end position="4005"/>
    </location>
</feature>
<feature type="compositionally biased region" description="Polar residues" evidence="9">
    <location>
        <begin position="3347"/>
        <end position="3357"/>
    </location>
</feature>
<dbReference type="Gene3D" id="3.30.70.330">
    <property type="match status" value="3"/>
</dbReference>
<feature type="compositionally biased region" description="Basic and acidic residues" evidence="9">
    <location>
        <begin position="3358"/>
        <end position="3368"/>
    </location>
</feature>
<evidence type="ECO:0000259" key="10">
    <source>
        <dbReference type="PROSITE" id="PS50102"/>
    </source>
</evidence>
<dbReference type="InterPro" id="IPR010912">
    <property type="entry name" value="SPOC_met"/>
</dbReference>
<feature type="compositionally biased region" description="Basic and acidic residues" evidence="9">
    <location>
        <begin position="48"/>
        <end position="59"/>
    </location>
</feature>
<feature type="compositionally biased region" description="Basic and acidic residues" evidence="9">
    <location>
        <begin position="3945"/>
        <end position="3970"/>
    </location>
</feature>
<evidence type="ECO:0000256" key="4">
    <source>
        <dbReference type="ARBA" id="ARBA00023054"/>
    </source>
</evidence>
<dbReference type="Gene3D" id="2.40.290.10">
    <property type="match status" value="1"/>
</dbReference>
<keyword evidence="3" id="KW-0805">Transcription regulation</keyword>
<feature type="compositionally biased region" description="Basic and acidic residues" evidence="9">
    <location>
        <begin position="3384"/>
        <end position="3400"/>
    </location>
</feature>
<evidence type="ECO:0000256" key="2">
    <source>
        <dbReference type="ARBA" id="ARBA00022884"/>
    </source>
</evidence>
<feature type="region of interest" description="Disordered" evidence="9">
    <location>
        <begin position="4515"/>
        <end position="4711"/>
    </location>
</feature>
<evidence type="ECO:0000313" key="12">
    <source>
        <dbReference type="EMBL" id="KAK2160099.1"/>
    </source>
</evidence>
<feature type="compositionally biased region" description="Polar residues" evidence="9">
    <location>
        <begin position="1275"/>
        <end position="1287"/>
    </location>
</feature>
<feature type="domain" description="SPOC" evidence="11">
    <location>
        <begin position="4857"/>
        <end position="5025"/>
    </location>
</feature>
<feature type="compositionally biased region" description="Low complexity" evidence="9">
    <location>
        <begin position="1590"/>
        <end position="1599"/>
    </location>
</feature>
<feature type="compositionally biased region" description="Low complexity" evidence="9">
    <location>
        <begin position="1301"/>
        <end position="1315"/>
    </location>
</feature>
<dbReference type="InterPro" id="IPR016194">
    <property type="entry name" value="SPOC-like_C_dom_sf"/>
</dbReference>
<feature type="compositionally biased region" description="Basic residues" evidence="9">
    <location>
        <begin position="2424"/>
        <end position="2438"/>
    </location>
</feature>
<feature type="compositionally biased region" description="Polar residues" evidence="9">
    <location>
        <begin position="3660"/>
        <end position="3683"/>
    </location>
</feature>
<gene>
    <name evidence="12" type="ORF">LSH36_140g01011</name>
</gene>
<feature type="region of interest" description="Disordered" evidence="9">
    <location>
        <begin position="684"/>
        <end position="737"/>
    </location>
</feature>
<evidence type="ECO:0008006" key="14">
    <source>
        <dbReference type="Google" id="ProtNLM"/>
    </source>
</evidence>
<feature type="compositionally biased region" description="Basic residues" evidence="9">
    <location>
        <begin position="3467"/>
        <end position="3481"/>
    </location>
</feature>
<dbReference type="Pfam" id="PF00076">
    <property type="entry name" value="RRM_1"/>
    <property type="match status" value="2"/>
</dbReference>
<feature type="compositionally biased region" description="Basic and acidic residues" evidence="9">
    <location>
        <begin position="728"/>
        <end position="737"/>
    </location>
</feature>
<keyword evidence="13" id="KW-1185">Reference proteome</keyword>
<feature type="region of interest" description="Disordered" evidence="9">
    <location>
        <begin position="4404"/>
        <end position="4467"/>
    </location>
</feature>
<feature type="non-terminal residue" evidence="12">
    <location>
        <position position="1"/>
    </location>
</feature>
<feature type="compositionally biased region" description="Low complexity" evidence="9">
    <location>
        <begin position="1883"/>
        <end position="1896"/>
    </location>
</feature>
<dbReference type="GO" id="GO:0003723">
    <property type="term" value="F:RNA binding"/>
    <property type="evidence" value="ECO:0007669"/>
    <property type="project" value="UniProtKB-UniRule"/>
</dbReference>
<feature type="compositionally biased region" description="Low complexity" evidence="9">
    <location>
        <begin position="2392"/>
        <end position="2410"/>
    </location>
</feature>
<feature type="compositionally biased region" description="Polar residues" evidence="9">
    <location>
        <begin position="3634"/>
        <end position="3643"/>
    </location>
</feature>
<dbReference type="InterPro" id="IPR000504">
    <property type="entry name" value="RRM_dom"/>
</dbReference>
<feature type="compositionally biased region" description="Basic and acidic residues" evidence="9">
    <location>
        <begin position="1106"/>
        <end position="1130"/>
    </location>
</feature>
<feature type="region of interest" description="Disordered" evidence="9">
    <location>
        <begin position="1757"/>
        <end position="2280"/>
    </location>
</feature>
<feature type="compositionally biased region" description="Polar residues" evidence="9">
    <location>
        <begin position="3569"/>
        <end position="3591"/>
    </location>
</feature>
<feature type="compositionally biased region" description="Polar residues" evidence="9">
    <location>
        <begin position="1784"/>
        <end position="1794"/>
    </location>
</feature>
<dbReference type="InterPro" id="IPR035979">
    <property type="entry name" value="RBD_domain_sf"/>
</dbReference>
<feature type="region of interest" description="Disordered" evidence="9">
    <location>
        <begin position="1004"/>
        <end position="1035"/>
    </location>
</feature>
<dbReference type="EMBL" id="JAODUP010000140">
    <property type="protein sequence ID" value="KAK2160099.1"/>
    <property type="molecule type" value="Genomic_DNA"/>
</dbReference>
<accession>A0AAD9JVA7</accession>